<evidence type="ECO:0000313" key="2">
    <source>
        <dbReference type="Proteomes" id="UP000005237"/>
    </source>
</evidence>
<evidence type="ECO:0000313" key="1">
    <source>
        <dbReference type="EnsemblMetazoa" id="CJA28925c.1"/>
    </source>
</evidence>
<dbReference type="Proteomes" id="UP000005237">
    <property type="component" value="Unassembled WGS sequence"/>
</dbReference>
<name>A0A8R1EBV0_CAEJA</name>
<proteinExistence type="predicted"/>
<reference evidence="2" key="1">
    <citation type="submission" date="2010-08" db="EMBL/GenBank/DDBJ databases">
        <authorList>
            <consortium name="Caenorhabditis japonica Sequencing Consortium"/>
            <person name="Wilson R.K."/>
        </authorList>
    </citation>
    <scope>NUCLEOTIDE SEQUENCE [LARGE SCALE GENOMIC DNA]</scope>
    <source>
        <strain evidence="2">DF5081</strain>
    </source>
</reference>
<accession>A0A8R1EBV0</accession>
<sequence length="132" mass="15172">MIVHFASTSSLDSRCMTREESIEDDEESCENDEDLEQGQFFYDDVLQQRDEVQTDEGELTGYPESELSQIRTVLNQNCPKAELSRIRTALNQNCSYQNCPKAELSRIRTALNQNCPDSELFVSELPQIRTIQ</sequence>
<reference evidence="1" key="2">
    <citation type="submission" date="2022-06" db="UniProtKB">
        <authorList>
            <consortium name="EnsemblMetazoa"/>
        </authorList>
    </citation>
    <scope>IDENTIFICATION</scope>
    <source>
        <strain evidence="1">DF5081</strain>
    </source>
</reference>
<organism evidence="1 2">
    <name type="scientific">Caenorhabditis japonica</name>
    <dbReference type="NCBI Taxonomy" id="281687"/>
    <lineage>
        <taxon>Eukaryota</taxon>
        <taxon>Metazoa</taxon>
        <taxon>Ecdysozoa</taxon>
        <taxon>Nematoda</taxon>
        <taxon>Chromadorea</taxon>
        <taxon>Rhabditida</taxon>
        <taxon>Rhabditina</taxon>
        <taxon>Rhabditomorpha</taxon>
        <taxon>Rhabditoidea</taxon>
        <taxon>Rhabditidae</taxon>
        <taxon>Peloderinae</taxon>
        <taxon>Caenorhabditis</taxon>
    </lineage>
</organism>
<dbReference type="EnsemblMetazoa" id="CJA28925c.1">
    <property type="protein sequence ID" value="CJA28925c.1"/>
    <property type="gene ID" value="WBGene00184499"/>
</dbReference>
<keyword evidence="2" id="KW-1185">Reference proteome</keyword>
<protein>
    <submittedName>
        <fullName evidence="1">Uncharacterized protein</fullName>
    </submittedName>
</protein>
<dbReference type="AlphaFoldDB" id="A0A8R1EBV0"/>